<proteinExistence type="predicted"/>
<dbReference type="Proteomes" id="UP001500016">
    <property type="component" value="Unassembled WGS sequence"/>
</dbReference>
<dbReference type="EMBL" id="BAAAPE010000016">
    <property type="protein sequence ID" value="GAA2096188.1"/>
    <property type="molecule type" value="Genomic_DNA"/>
</dbReference>
<evidence type="ECO:0000313" key="3">
    <source>
        <dbReference type="Proteomes" id="UP001500016"/>
    </source>
</evidence>
<feature type="region of interest" description="Disordered" evidence="1">
    <location>
        <begin position="1"/>
        <end position="30"/>
    </location>
</feature>
<keyword evidence="3" id="KW-1185">Reference proteome</keyword>
<protein>
    <submittedName>
        <fullName evidence="2">Uncharacterized protein</fullName>
    </submittedName>
</protein>
<organism evidence="2 3">
    <name type="scientific">Streptomyces albiaxialis</name>
    <dbReference type="NCBI Taxonomy" id="329523"/>
    <lineage>
        <taxon>Bacteria</taxon>
        <taxon>Bacillati</taxon>
        <taxon>Actinomycetota</taxon>
        <taxon>Actinomycetes</taxon>
        <taxon>Kitasatosporales</taxon>
        <taxon>Streptomycetaceae</taxon>
        <taxon>Streptomyces</taxon>
    </lineage>
</organism>
<reference evidence="2 3" key="1">
    <citation type="journal article" date="2019" name="Int. J. Syst. Evol. Microbiol.">
        <title>The Global Catalogue of Microorganisms (GCM) 10K type strain sequencing project: providing services to taxonomists for standard genome sequencing and annotation.</title>
        <authorList>
            <consortium name="The Broad Institute Genomics Platform"/>
            <consortium name="The Broad Institute Genome Sequencing Center for Infectious Disease"/>
            <person name="Wu L."/>
            <person name="Ma J."/>
        </authorList>
    </citation>
    <scope>NUCLEOTIDE SEQUENCE [LARGE SCALE GENOMIC DNA]</scope>
    <source>
        <strain evidence="2 3">JCM 15478</strain>
    </source>
</reference>
<sequence length="108" mass="11856">MPGPGPSRGMGAAYGSGMDVRGVDPRDAGWEDEEPRYRVYFWDRRRTASDEYEVRGAEGVDEVLAWTRARAAARPGLTYTVYALVEPARPGERPGLVRLAGVRGDPFG</sequence>
<feature type="compositionally biased region" description="Gly residues" evidence="1">
    <location>
        <begin position="1"/>
        <end position="14"/>
    </location>
</feature>
<accession>A0ABN2WPW9</accession>
<name>A0ABN2WPW9_9ACTN</name>
<comment type="caution">
    <text evidence="2">The sequence shown here is derived from an EMBL/GenBank/DDBJ whole genome shotgun (WGS) entry which is preliminary data.</text>
</comment>
<evidence type="ECO:0000313" key="2">
    <source>
        <dbReference type="EMBL" id="GAA2096188.1"/>
    </source>
</evidence>
<evidence type="ECO:0000256" key="1">
    <source>
        <dbReference type="SAM" id="MobiDB-lite"/>
    </source>
</evidence>
<gene>
    <name evidence="2" type="ORF">GCM10009801_65560</name>
</gene>
<feature type="compositionally biased region" description="Basic and acidic residues" evidence="1">
    <location>
        <begin position="21"/>
        <end position="30"/>
    </location>
</feature>